<keyword evidence="3" id="KW-1185">Reference proteome</keyword>
<proteinExistence type="predicted"/>
<feature type="region of interest" description="Disordered" evidence="1">
    <location>
        <begin position="137"/>
        <end position="174"/>
    </location>
</feature>
<feature type="region of interest" description="Disordered" evidence="1">
    <location>
        <begin position="1"/>
        <end position="22"/>
    </location>
</feature>
<evidence type="ECO:0000313" key="2">
    <source>
        <dbReference type="EMBL" id="CAC5382950.1"/>
    </source>
</evidence>
<gene>
    <name evidence="2" type="ORF">MCOR_18735</name>
</gene>
<feature type="compositionally biased region" description="Basic residues" evidence="1">
    <location>
        <begin position="163"/>
        <end position="174"/>
    </location>
</feature>
<sequence>MEKIETLNAPLIRGGDKPIYHERGRTPKIIYSSLNDTPTLSPSTSFSSLDSGFIHGGCSTPPNVQEYFTTNGMEESITHANTQVNQVIPETSTPVLTRASILRTSSQRMNSWSSSQKQSLDRKDSVRFKLSLPQELHDSSFADSDSDSNIGFYTINTKDPKEKVKRKRKGKRNH</sequence>
<name>A0A6J8BIE3_MYTCO</name>
<organism evidence="2 3">
    <name type="scientific">Mytilus coruscus</name>
    <name type="common">Sea mussel</name>
    <dbReference type="NCBI Taxonomy" id="42192"/>
    <lineage>
        <taxon>Eukaryota</taxon>
        <taxon>Metazoa</taxon>
        <taxon>Spiralia</taxon>
        <taxon>Lophotrochozoa</taxon>
        <taxon>Mollusca</taxon>
        <taxon>Bivalvia</taxon>
        <taxon>Autobranchia</taxon>
        <taxon>Pteriomorphia</taxon>
        <taxon>Mytilida</taxon>
        <taxon>Mytiloidea</taxon>
        <taxon>Mytilidae</taxon>
        <taxon>Mytilinae</taxon>
        <taxon>Mytilus</taxon>
    </lineage>
</organism>
<dbReference type="Proteomes" id="UP000507470">
    <property type="component" value="Unassembled WGS sequence"/>
</dbReference>
<dbReference type="AlphaFoldDB" id="A0A6J8BIE3"/>
<protein>
    <submittedName>
        <fullName evidence="2">Uncharacterized protein</fullName>
    </submittedName>
</protein>
<dbReference type="EMBL" id="CACVKT020003299">
    <property type="protein sequence ID" value="CAC5382950.1"/>
    <property type="molecule type" value="Genomic_DNA"/>
</dbReference>
<accession>A0A6J8BIE3</accession>
<evidence type="ECO:0000313" key="3">
    <source>
        <dbReference type="Proteomes" id="UP000507470"/>
    </source>
</evidence>
<reference evidence="2 3" key="1">
    <citation type="submission" date="2020-06" db="EMBL/GenBank/DDBJ databases">
        <authorList>
            <person name="Li R."/>
            <person name="Bekaert M."/>
        </authorList>
    </citation>
    <scope>NUCLEOTIDE SEQUENCE [LARGE SCALE GENOMIC DNA]</scope>
    <source>
        <strain evidence="3">wild</strain>
    </source>
</reference>
<evidence type="ECO:0000256" key="1">
    <source>
        <dbReference type="SAM" id="MobiDB-lite"/>
    </source>
</evidence>